<proteinExistence type="predicted"/>
<gene>
    <name evidence="2" type="ORF">R9X50_00682800</name>
</gene>
<reference evidence="2 3" key="1">
    <citation type="submission" date="2023-11" db="EMBL/GenBank/DDBJ databases">
        <title>An acidophilic fungus is an integral part of prey digestion in a carnivorous sundew plant.</title>
        <authorList>
            <person name="Tsai I.J."/>
        </authorList>
    </citation>
    <scope>NUCLEOTIDE SEQUENCE [LARGE SCALE GENOMIC DNA]</scope>
    <source>
        <strain evidence="2">169a</strain>
    </source>
</reference>
<sequence length="519" mass="59348">MKRSKFMWVSDGPDKKQENLKEIRKHVMQNFVAREGSGARAPRGPRKRRPVAIKVEKSQSLPEPSPTNLASIPPTPTLSNALTIPEDLQICNAAHFYMNYNPFREMGATSMNWCSRRWECLSASMWDSACENEAMREVFMMTAAVKESQVTGIDTTKSRLLHQGNAIRLVSSQLSRPSVDLNLAAIILMSILSKDAFATHEYGVAEAHMKAIATLIHDRMDTAPWFLWYFIVWTDLTQSGVINRPPRLPYFVPAELKVPLSQEHEAETARLARQNVNLIALNDHLTEELAIRLFEGLHKSAVIYNKDDTDWRAASMIYYETSWLCANSQIFDDIKIPSDYEPGRSEVNVMLRIIQMVMYGTASPFFSEAGPQSLLQKQALKHLRTCTPSIACDRWESVAALESLVWVLFNISISVICYSSEESTLAKDRRTWLKECLTICIRRLEAKCDTFSWMDCVKSFPFTSTWHGRWIRPFYFWFENDTLLDTAALRQIPAPFSNNWKVFTPPTDRVTELHDIIGT</sequence>
<accession>A0AAQ3RCD7</accession>
<feature type="compositionally biased region" description="Low complexity" evidence="1">
    <location>
        <begin position="33"/>
        <end position="42"/>
    </location>
</feature>
<dbReference type="AlphaFoldDB" id="A0AAQ3RCD7"/>
<evidence type="ECO:0000256" key="1">
    <source>
        <dbReference type="SAM" id="MobiDB-lite"/>
    </source>
</evidence>
<feature type="region of interest" description="Disordered" evidence="1">
    <location>
        <begin position="33"/>
        <end position="74"/>
    </location>
</feature>
<keyword evidence="3" id="KW-1185">Reference proteome</keyword>
<protein>
    <submittedName>
        <fullName evidence="2">Uncharacterized protein</fullName>
    </submittedName>
</protein>
<feature type="compositionally biased region" description="Polar residues" evidence="1">
    <location>
        <begin position="58"/>
        <end position="70"/>
    </location>
</feature>
<name>A0AAQ3RCD7_9PEZI</name>
<evidence type="ECO:0000313" key="3">
    <source>
        <dbReference type="Proteomes" id="UP001303373"/>
    </source>
</evidence>
<organism evidence="2 3">
    <name type="scientific">Acrodontium crateriforme</name>
    <dbReference type="NCBI Taxonomy" id="150365"/>
    <lineage>
        <taxon>Eukaryota</taxon>
        <taxon>Fungi</taxon>
        <taxon>Dikarya</taxon>
        <taxon>Ascomycota</taxon>
        <taxon>Pezizomycotina</taxon>
        <taxon>Dothideomycetes</taxon>
        <taxon>Dothideomycetidae</taxon>
        <taxon>Mycosphaerellales</taxon>
        <taxon>Teratosphaeriaceae</taxon>
        <taxon>Acrodontium</taxon>
    </lineage>
</organism>
<evidence type="ECO:0000313" key="2">
    <source>
        <dbReference type="EMBL" id="WPH03945.1"/>
    </source>
</evidence>
<dbReference type="EMBL" id="CP138590">
    <property type="protein sequence ID" value="WPH03945.1"/>
    <property type="molecule type" value="Genomic_DNA"/>
</dbReference>
<dbReference type="Proteomes" id="UP001303373">
    <property type="component" value="Chromosome 11"/>
</dbReference>